<keyword evidence="7 15" id="KW-0732">Signal</keyword>
<evidence type="ECO:0000256" key="5">
    <source>
        <dbReference type="ARBA" id="ARBA00022597"/>
    </source>
</evidence>
<organism evidence="19 20">
    <name type="scientific">Catenovulum maritimum</name>
    <dbReference type="NCBI Taxonomy" id="1513271"/>
    <lineage>
        <taxon>Bacteria</taxon>
        <taxon>Pseudomonadati</taxon>
        <taxon>Pseudomonadota</taxon>
        <taxon>Gammaproteobacteria</taxon>
        <taxon>Alteromonadales</taxon>
        <taxon>Alteromonadaceae</taxon>
        <taxon>Catenovulum</taxon>
    </lineage>
</organism>
<dbReference type="EMBL" id="LAZL01000003">
    <property type="protein sequence ID" value="KMT66499.1"/>
    <property type="molecule type" value="Genomic_DNA"/>
</dbReference>
<feature type="domain" description="Soluble ligand binding" evidence="17">
    <location>
        <begin position="216"/>
        <end position="259"/>
    </location>
</feature>
<name>A0A0J8GZ48_9ALTE</name>
<evidence type="ECO:0000256" key="1">
    <source>
        <dbReference type="ARBA" id="ARBA00004571"/>
    </source>
</evidence>
<dbReference type="OrthoDB" id="9808948at2"/>
<keyword evidence="8" id="KW-0625">Polysaccharide transport</keyword>
<sequence>MKTTRLFWKLLLTLCLVTGFNSNSFANQDASENQLSIGDKLYLHLPGEPEFDDLFQIELSGKINLPEIGKVHLAGKNIKAAEQSLKLALSVAYIELSQFYIEVRKREKIVTVLGYVNEPMQVKVPEYGNVQMVLNQAKGLKPGAQLDKFQIRRNGEVLVFNYKAYLDSGDIQILPDVQSGDVLFVPASPLIGNVQVEFDSQTLASGGDASASNKAVTLFGELHSPGTFSYKSGMSLIDALMRADGVTRYADVTKIRVIQNNLDKNSEPSTFDLKAYLDSGNNDLLPQVYEGTTIYVPIMVDDVDVTARTVYIMGEVQKPGSYEAPNNVSFMDILANAGGPTRFAETRQIRLLKESGETIHIDLQKYSENHSQNILPPIVPGDVIFVPEKTDINEKSWLKIPSTRAVKVMGAVHHPGRYEWSNEMDLMDLLAHAGGPLKGANLTDIKIVKKGDTKQSIIFNLTQFVETGGEYALLPEIVAGDTIVVEELPHDPKDNKSQWIRQSSEKSIYVIGQVGAPGRYAFSSELHFLDILAAADGTNSNADIRNIRVTHRNGHGTRVSKVDLALYFETGDETLLPKVLPGDTLYFPEKQKNWLQTSKNQVVRLMGSVQNTGRYDFDDSMTLLDLLAESGGPTADAMIDKIVVVNNGGLKEQSRVFDLEDYVKNPDPRKMPLLRAGDTVYVPGQDENTWRNRFRDAWDVIAIVALVAGL</sequence>
<evidence type="ECO:0000256" key="9">
    <source>
        <dbReference type="ARBA" id="ARBA00023065"/>
    </source>
</evidence>
<comment type="caution">
    <text evidence="19">The sequence shown here is derived from an EMBL/GenBank/DDBJ whole genome shotgun (WGS) entry which is preliminary data.</text>
</comment>
<evidence type="ECO:0000256" key="15">
    <source>
        <dbReference type="SAM" id="SignalP"/>
    </source>
</evidence>
<evidence type="ECO:0000256" key="2">
    <source>
        <dbReference type="ARBA" id="ARBA00009450"/>
    </source>
</evidence>
<feature type="domain" description="SLBB" evidence="18">
    <location>
        <begin position="602"/>
        <end position="682"/>
    </location>
</feature>
<protein>
    <submittedName>
        <fullName evidence="19">Sugar ABC transporter substrate-binding protein</fullName>
    </submittedName>
</protein>
<keyword evidence="20" id="KW-1185">Reference proteome</keyword>
<dbReference type="InterPro" id="IPR019554">
    <property type="entry name" value="Soluble_ligand-bd"/>
</dbReference>
<dbReference type="Pfam" id="PF02563">
    <property type="entry name" value="Poly_export"/>
    <property type="match status" value="1"/>
</dbReference>
<evidence type="ECO:0000256" key="6">
    <source>
        <dbReference type="ARBA" id="ARBA00022692"/>
    </source>
</evidence>
<evidence type="ECO:0000256" key="11">
    <source>
        <dbReference type="ARBA" id="ARBA00023136"/>
    </source>
</evidence>
<evidence type="ECO:0000313" key="19">
    <source>
        <dbReference type="EMBL" id="KMT66499.1"/>
    </source>
</evidence>
<dbReference type="GO" id="GO:0046930">
    <property type="term" value="C:pore complex"/>
    <property type="evidence" value="ECO:0007669"/>
    <property type="project" value="UniProtKB-KW"/>
</dbReference>
<keyword evidence="10" id="KW-0626">Porin</keyword>
<dbReference type="GO" id="GO:0015159">
    <property type="term" value="F:polysaccharide transmembrane transporter activity"/>
    <property type="evidence" value="ECO:0007669"/>
    <property type="project" value="InterPro"/>
</dbReference>
<keyword evidence="5" id="KW-0762">Sugar transport</keyword>
<dbReference type="InterPro" id="IPR049712">
    <property type="entry name" value="Poly_export"/>
</dbReference>
<evidence type="ECO:0000256" key="13">
    <source>
        <dbReference type="ARBA" id="ARBA00023237"/>
    </source>
</evidence>
<dbReference type="GO" id="GO:0006811">
    <property type="term" value="P:monoatomic ion transport"/>
    <property type="evidence" value="ECO:0007669"/>
    <property type="project" value="UniProtKB-KW"/>
</dbReference>
<proteinExistence type="inferred from homology"/>
<keyword evidence="6" id="KW-0812">Transmembrane</keyword>
<dbReference type="PANTHER" id="PTHR33619:SF3">
    <property type="entry name" value="POLYSACCHARIDE EXPORT PROTEIN GFCE-RELATED"/>
    <property type="match status" value="1"/>
</dbReference>
<dbReference type="Pfam" id="PF10531">
    <property type="entry name" value="SLBB"/>
    <property type="match status" value="4"/>
</dbReference>
<comment type="similarity">
    <text evidence="2">Belongs to the BexD/CtrA/VexA family.</text>
</comment>
<feature type="domain" description="Soluble ligand binding" evidence="17">
    <location>
        <begin position="406"/>
        <end position="455"/>
    </location>
</feature>
<dbReference type="GO" id="GO:0009279">
    <property type="term" value="C:cell outer membrane"/>
    <property type="evidence" value="ECO:0007669"/>
    <property type="project" value="UniProtKB-SubCell"/>
</dbReference>
<evidence type="ECO:0000259" key="16">
    <source>
        <dbReference type="Pfam" id="PF02563"/>
    </source>
</evidence>
<evidence type="ECO:0000256" key="12">
    <source>
        <dbReference type="ARBA" id="ARBA00023139"/>
    </source>
</evidence>
<evidence type="ECO:0000313" key="20">
    <source>
        <dbReference type="Proteomes" id="UP000037600"/>
    </source>
</evidence>
<keyword evidence="14" id="KW-0449">Lipoprotein</keyword>
<evidence type="ECO:0000256" key="8">
    <source>
        <dbReference type="ARBA" id="ARBA00023047"/>
    </source>
</evidence>
<keyword evidence="12" id="KW-0564">Palmitate</keyword>
<keyword evidence="4" id="KW-1134">Transmembrane beta strand</keyword>
<keyword evidence="11" id="KW-0472">Membrane</keyword>
<evidence type="ECO:0000256" key="3">
    <source>
        <dbReference type="ARBA" id="ARBA00022448"/>
    </source>
</evidence>
<dbReference type="PATRIC" id="fig|1513271.3.peg.600"/>
<evidence type="ECO:0000259" key="17">
    <source>
        <dbReference type="Pfam" id="PF10531"/>
    </source>
</evidence>
<reference evidence="19 20" key="1">
    <citation type="submission" date="2015-04" db="EMBL/GenBank/DDBJ databases">
        <title>Draft Genome Sequence of the Novel Agar-Digesting Marine Bacterium Q1.</title>
        <authorList>
            <person name="Li Y."/>
            <person name="Li D."/>
            <person name="Chen G."/>
            <person name="Du Z."/>
        </authorList>
    </citation>
    <scope>NUCLEOTIDE SEQUENCE [LARGE SCALE GENOMIC DNA]</scope>
    <source>
        <strain evidence="19 20">Q1</strain>
    </source>
</reference>
<evidence type="ECO:0000256" key="7">
    <source>
        <dbReference type="ARBA" id="ARBA00022729"/>
    </source>
</evidence>
<evidence type="ECO:0000259" key="18">
    <source>
        <dbReference type="Pfam" id="PF22461"/>
    </source>
</evidence>
<feature type="domain" description="Polysaccharide export protein N-terminal" evidence="16">
    <location>
        <begin position="29"/>
        <end position="103"/>
    </location>
</feature>
<feature type="domain" description="Soluble ligand binding" evidence="17">
    <location>
        <begin position="310"/>
        <end position="361"/>
    </location>
</feature>
<feature type="domain" description="SLBB" evidence="18">
    <location>
        <begin position="506"/>
        <end position="584"/>
    </location>
</feature>
<dbReference type="RefSeq" id="WP_048689396.1">
    <property type="nucleotide sequence ID" value="NZ_KQ130483.1"/>
</dbReference>
<feature type="domain" description="Soluble ligand binding" evidence="17">
    <location>
        <begin position="109"/>
        <end position="159"/>
    </location>
</feature>
<dbReference type="InterPro" id="IPR003715">
    <property type="entry name" value="Poly_export_N"/>
</dbReference>
<evidence type="ECO:0000256" key="14">
    <source>
        <dbReference type="ARBA" id="ARBA00023288"/>
    </source>
</evidence>
<dbReference type="Gene3D" id="3.10.560.10">
    <property type="entry name" value="Outer membrane lipoprotein wza domain like"/>
    <property type="match status" value="6"/>
</dbReference>
<feature type="chain" id="PRO_5005298879" evidence="15">
    <location>
        <begin position="27"/>
        <end position="710"/>
    </location>
</feature>
<dbReference type="AlphaFoldDB" id="A0A0J8GZ48"/>
<evidence type="ECO:0000256" key="4">
    <source>
        <dbReference type="ARBA" id="ARBA00022452"/>
    </source>
</evidence>
<keyword evidence="13" id="KW-0998">Cell outer membrane</keyword>
<dbReference type="STRING" id="1513271.XM47_02870"/>
<feature type="signal peptide" evidence="15">
    <location>
        <begin position="1"/>
        <end position="26"/>
    </location>
</feature>
<comment type="subcellular location">
    <subcellularLocation>
        <location evidence="1">Cell outer membrane</location>
        <topology evidence="1">Multi-pass membrane protein</topology>
    </subcellularLocation>
</comment>
<dbReference type="InterPro" id="IPR054765">
    <property type="entry name" value="SLBB_dom"/>
</dbReference>
<keyword evidence="9" id="KW-0406">Ion transport</keyword>
<dbReference type="Pfam" id="PF22461">
    <property type="entry name" value="SLBB_2"/>
    <property type="match status" value="2"/>
</dbReference>
<accession>A0A0J8GZ48</accession>
<keyword evidence="3" id="KW-0813">Transport</keyword>
<evidence type="ECO:0000256" key="10">
    <source>
        <dbReference type="ARBA" id="ARBA00023114"/>
    </source>
</evidence>
<dbReference type="Proteomes" id="UP000037600">
    <property type="component" value="Unassembled WGS sequence"/>
</dbReference>
<dbReference type="GO" id="GO:0015288">
    <property type="term" value="F:porin activity"/>
    <property type="evidence" value="ECO:0007669"/>
    <property type="project" value="UniProtKB-KW"/>
</dbReference>
<gene>
    <name evidence="19" type="ORF">XM47_02870</name>
</gene>
<dbReference type="PANTHER" id="PTHR33619">
    <property type="entry name" value="POLYSACCHARIDE EXPORT PROTEIN GFCE-RELATED"/>
    <property type="match status" value="1"/>
</dbReference>